<evidence type="ECO:0000256" key="3">
    <source>
        <dbReference type="PROSITE-ProRule" id="PRU00023"/>
    </source>
</evidence>
<keyword evidence="2 3" id="KW-0040">ANK repeat</keyword>
<dbReference type="InterPro" id="IPR002110">
    <property type="entry name" value="Ankyrin_rpt"/>
</dbReference>
<dbReference type="SMART" id="SM00248">
    <property type="entry name" value="ANK"/>
    <property type="match status" value="5"/>
</dbReference>
<evidence type="ECO:0000256" key="1">
    <source>
        <dbReference type="ARBA" id="ARBA00022737"/>
    </source>
</evidence>
<dbReference type="SUPFAM" id="SSF48403">
    <property type="entry name" value="Ankyrin repeat"/>
    <property type="match status" value="1"/>
</dbReference>
<gene>
    <name evidence="4" type="ORF">MCOR_10206</name>
</gene>
<evidence type="ECO:0000256" key="2">
    <source>
        <dbReference type="ARBA" id="ARBA00023043"/>
    </source>
</evidence>
<keyword evidence="5" id="KW-1185">Reference proteome</keyword>
<dbReference type="Proteomes" id="UP000507470">
    <property type="component" value="Unassembled WGS sequence"/>
</dbReference>
<sequence>MEFAIGQIFIVYHRIRTNVCDFIDLGRRVKEAFKDMPINDKDVISEVYGWTPLYLATFFGHTDIVKLLLKQKSRIDQYNLFNFTPLYVATLFNHVQIVEILLEHEYNINICNEENESPLYVASKWGNVDIVKLLLDKNCDINICNKKRESPLHAASKCIGCLLATENEFTSSFEKSYEGTFFRYQDKKMKVSYDDYVQVVKCLLMRNADVNICNKDGKTPMELALENEHADIVKLLSEHSTALVRLGGENYKEICAQLRVASLSSGKRYGMKNIHQEIIEDWIEIEIKMVETNAIKELIKVIKKSNFIAVIGPSGCGKSIAAHQPVKVIKKELTLMKEEQDQTSFPVLALFVIYDNCITDEILSSTSGIKTILSNIAEECELSTLLNIKVVRKNLERFLHSYVKKIGSSYMIMHDKLFYIFVSFYGEHLPDIILTHCSYRVIFTRFQLQPVEHKDDCMINIPAGYEAKYFQRLFHDSKS</sequence>
<organism evidence="4 5">
    <name type="scientific">Mytilus coruscus</name>
    <name type="common">Sea mussel</name>
    <dbReference type="NCBI Taxonomy" id="42192"/>
    <lineage>
        <taxon>Eukaryota</taxon>
        <taxon>Metazoa</taxon>
        <taxon>Spiralia</taxon>
        <taxon>Lophotrochozoa</taxon>
        <taxon>Mollusca</taxon>
        <taxon>Bivalvia</taxon>
        <taxon>Autobranchia</taxon>
        <taxon>Pteriomorphia</taxon>
        <taxon>Mytilida</taxon>
        <taxon>Mytiloidea</taxon>
        <taxon>Mytilidae</taxon>
        <taxon>Mytilinae</taxon>
        <taxon>Mytilus</taxon>
    </lineage>
</organism>
<feature type="repeat" description="ANK" evidence="3">
    <location>
        <begin position="81"/>
        <end position="113"/>
    </location>
</feature>
<keyword evidence="1" id="KW-0677">Repeat</keyword>
<dbReference type="EMBL" id="CACVKT020001819">
    <property type="protein sequence ID" value="CAC5371908.1"/>
    <property type="molecule type" value="Genomic_DNA"/>
</dbReference>
<dbReference type="Gene3D" id="1.25.40.20">
    <property type="entry name" value="Ankyrin repeat-containing domain"/>
    <property type="match status" value="2"/>
</dbReference>
<evidence type="ECO:0000313" key="4">
    <source>
        <dbReference type="EMBL" id="CAC5371908.1"/>
    </source>
</evidence>
<accession>A0A6J8AQ51</accession>
<protein>
    <submittedName>
        <fullName evidence="4">Uncharacterized protein</fullName>
    </submittedName>
</protein>
<evidence type="ECO:0000313" key="5">
    <source>
        <dbReference type="Proteomes" id="UP000507470"/>
    </source>
</evidence>
<feature type="repeat" description="ANK" evidence="3">
    <location>
        <begin position="48"/>
        <end position="80"/>
    </location>
</feature>
<dbReference type="InterPro" id="IPR036770">
    <property type="entry name" value="Ankyrin_rpt-contain_sf"/>
</dbReference>
<proteinExistence type="predicted"/>
<dbReference type="PROSITE" id="PS50297">
    <property type="entry name" value="ANK_REP_REGION"/>
    <property type="match status" value="3"/>
</dbReference>
<dbReference type="PANTHER" id="PTHR24171">
    <property type="entry name" value="ANKYRIN REPEAT DOMAIN-CONTAINING PROTEIN 39-RELATED"/>
    <property type="match status" value="1"/>
</dbReference>
<dbReference type="PANTHER" id="PTHR24171:SF9">
    <property type="entry name" value="ANKYRIN REPEAT DOMAIN-CONTAINING PROTEIN 39"/>
    <property type="match status" value="1"/>
</dbReference>
<feature type="repeat" description="ANK" evidence="3">
    <location>
        <begin position="114"/>
        <end position="146"/>
    </location>
</feature>
<dbReference type="AlphaFoldDB" id="A0A6J8AQ51"/>
<name>A0A6J8AQ51_MYTCO</name>
<dbReference type="Pfam" id="PF12796">
    <property type="entry name" value="Ank_2"/>
    <property type="match status" value="2"/>
</dbReference>
<dbReference type="Pfam" id="PF00023">
    <property type="entry name" value="Ank"/>
    <property type="match status" value="1"/>
</dbReference>
<dbReference type="PROSITE" id="PS50088">
    <property type="entry name" value="ANK_REPEAT"/>
    <property type="match status" value="3"/>
</dbReference>
<reference evidence="4 5" key="1">
    <citation type="submission" date="2020-06" db="EMBL/GenBank/DDBJ databases">
        <authorList>
            <person name="Li R."/>
            <person name="Bekaert M."/>
        </authorList>
    </citation>
    <scope>NUCLEOTIDE SEQUENCE [LARGE SCALE GENOMIC DNA]</scope>
    <source>
        <strain evidence="5">wild</strain>
    </source>
</reference>